<protein>
    <submittedName>
        <fullName evidence="2">Uncharacterized protein</fullName>
    </submittedName>
</protein>
<keyword evidence="1" id="KW-1133">Transmembrane helix</keyword>
<proteinExistence type="predicted"/>
<dbReference type="AlphaFoldDB" id="A0A0L8VEZ9"/>
<evidence type="ECO:0000313" key="2">
    <source>
        <dbReference type="EMBL" id="KOH47039.1"/>
    </source>
</evidence>
<dbReference type="EMBL" id="LGIA01000008">
    <property type="protein sequence ID" value="KOH47039.1"/>
    <property type="molecule type" value="Genomic_DNA"/>
</dbReference>
<keyword evidence="3" id="KW-1185">Reference proteome</keyword>
<reference evidence="3" key="1">
    <citation type="submission" date="2015-07" db="EMBL/GenBank/DDBJ databases">
        <title>Genome sequencing of Sunxiuqinia dokdonensis strain SK.</title>
        <authorList>
            <person name="Ahn S."/>
            <person name="Kim B.-C."/>
        </authorList>
    </citation>
    <scope>NUCLEOTIDE SEQUENCE [LARGE SCALE GENOMIC DNA]</scope>
    <source>
        <strain evidence="3">SK</strain>
    </source>
</reference>
<keyword evidence="1" id="KW-0472">Membrane</keyword>
<sequence length="150" mass="17727">MLVQRVAYRYVALGEMIFGVLLFFLVTFENRTTELQVHPNEWPVHPDQDYMLIVFDSKENTLDDFKRSGLWSQERHIEYQTIIHLDSALATNPRLRIKEPDHWMGYSEEEGRIQLDGHSVKYLFRSRARTPGEQALLPPLDSLLNQVRRE</sequence>
<dbReference type="Proteomes" id="UP000036958">
    <property type="component" value="Unassembled WGS sequence"/>
</dbReference>
<organism evidence="2 3">
    <name type="scientific">Sunxiuqinia dokdonensis</name>
    <dbReference type="NCBI Taxonomy" id="1409788"/>
    <lineage>
        <taxon>Bacteria</taxon>
        <taxon>Pseudomonadati</taxon>
        <taxon>Bacteroidota</taxon>
        <taxon>Bacteroidia</taxon>
        <taxon>Marinilabiliales</taxon>
        <taxon>Prolixibacteraceae</taxon>
        <taxon>Sunxiuqinia</taxon>
    </lineage>
</organism>
<accession>A0A0L8VEZ9</accession>
<feature type="transmembrane region" description="Helical" evidence="1">
    <location>
        <begin position="6"/>
        <end position="28"/>
    </location>
</feature>
<keyword evidence="1" id="KW-0812">Transmembrane</keyword>
<evidence type="ECO:0000256" key="1">
    <source>
        <dbReference type="SAM" id="Phobius"/>
    </source>
</evidence>
<comment type="caution">
    <text evidence="2">The sequence shown here is derived from an EMBL/GenBank/DDBJ whole genome shotgun (WGS) entry which is preliminary data.</text>
</comment>
<evidence type="ECO:0000313" key="3">
    <source>
        <dbReference type="Proteomes" id="UP000036958"/>
    </source>
</evidence>
<name>A0A0L8VEZ9_9BACT</name>
<gene>
    <name evidence="2" type="ORF">NC99_01690</name>
</gene>